<dbReference type="AlphaFoldDB" id="A0A0B7B5Q1"/>
<gene>
    <name evidence="3" type="primary">ORF160414</name>
</gene>
<keyword evidence="1" id="KW-1133">Transmembrane helix</keyword>
<feature type="non-terminal residue" evidence="3">
    <location>
        <position position="1"/>
    </location>
</feature>
<dbReference type="Pfam" id="PF07773">
    <property type="entry name" value="TCTN_DUF1619"/>
    <property type="match status" value="1"/>
</dbReference>
<evidence type="ECO:0000259" key="2">
    <source>
        <dbReference type="Pfam" id="PF07773"/>
    </source>
</evidence>
<feature type="domain" description="Tectonic-1-3" evidence="2">
    <location>
        <begin position="187"/>
        <end position="371"/>
    </location>
</feature>
<evidence type="ECO:0000313" key="3">
    <source>
        <dbReference type="EMBL" id="CEK87616.1"/>
    </source>
</evidence>
<dbReference type="InterPro" id="IPR040354">
    <property type="entry name" value="TCTN1-3"/>
</dbReference>
<dbReference type="PANTHER" id="PTHR14611">
    <property type="entry name" value="TECTONIC FAMILY MEMBER"/>
    <property type="match status" value="1"/>
</dbReference>
<dbReference type="EMBL" id="HACG01040751">
    <property type="protein sequence ID" value="CEK87616.1"/>
    <property type="molecule type" value="Transcribed_RNA"/>
</dbReference>
<evidence type="ECO:0000256" key="1">
    <source>
        <dbReference type="SAM" id="Phobius"/>
    </source>
</evidence>
<dbReference type="PANTHER" id="PTHR14611:SF2">
    <property type="entry name" value="TECTONIC"/>
    <property type="match status" value="1"/>
</dbReference>
<organism evidence="3">
    <name type="scientific">Arion vulgaris</name>
    <dbReference type="NCBI Taxonomy" id="1028688"/>
    <lineage>
        <taxon>Eukaryota</taxon>
        <taxon>Metazoa</taxon>
        <taxon>Spiralia</taxon>
        <taxon>Lophotrochozoa</taxon>
        <taxon>Mollusca</taxon>
        <taxon>Gastropoda</taxon>
        <taxon>Heterobranchia</taxon>
        <taxon>Euthyneura</taxon>
        <taxon>Panpulmonata</taxon>
        <taxon>Eupulmonata</taxon>
        <taxon>Stylommatophora</taxon>
        <taxon>Helicina</taxon>
        <taxon>Arionoidea</taxon>
        <taxon>Arionidae</taxon>
        <taxon>Arion</taxon>
    </lineage>
</organism>
<dbReference type="GO" id="GO:0060271">
    <property type="term" value="P:cilium assembly"/>
    <property type="evidence" value="ECO:0007669"/>
    <property type="project" value="TreeGrafter"/>
</dbReference>
<reference evidence="3" key="1">
    <citation type="submission" date="2014-12" db="EMBL/GenBank/DDBJ databases">
        <title>Insight into the proteome of Arion vulgaris.</title>
        <authorList>
            <person name="Aradska J."/>
            <person name="Bulat T."/>
            <person name="Smidak R."/>
            <person name="Sarate P."/>
            <person name="Gangsoo J."/>
            <person name="Sialana F."/>
            <person name="Bilban M."/>
            <person name="Lubec G."/>
        </authorList>
    </citation>
    <scope>NUCLEOTIDE SEQUENCE</scope>
    <source>
        <tissue evidence="3">Skin</tissue>
    </source>
</reference>
<dbReference type="InterPro" id="IPR011677">
    <property type="entry name" value="TCTN1-3_dom"/>
</dbReference>
<proteinExistence type="predicted"/>
<accession>A0A0B7B5Q1</accession>
<protein>
    <recommendedName>
        <fullName evidence="2">Tectonic-1-3 domain-containing protein</fullName>
    </recommendedName>
</protein>
<keyword evidence="1" id="KW-0472">Membrane</keyword>
<keyword evidence="1" id="KW-0812">Transmembrane</keyword>
<feature type="transmembrane region" description="Helical" evidence="1">
    <location>
        <begin position="440"/>
        <end position="457"/>
    </location>
</feature>
<name>A0A0B7B5Q1_9EUPU</name>
<sequence length="462" mass="50579">SASTSFLCTDSNPAAYLVDASNVCARIFSNLSEECSSNPALNAATFYENFRIIKDTFLLQSFNTSSTIQHPILGSVDLSGVTSLYNNSYTLAITLDPNNPLQCIKNGVTSNCIFTTTPVPTYNDINNTCQNALVEVHYRFVTNGTIGIDNAYVRFVFKDLDSPSVTQTFSATFSAINSSTTEPIQRSGNPGYQIGKPIIAGVFNITTQGTTTQEKILLTSERGQQLTLIKPTVNGDCLTDAGLLREPVLFGQDMRTGCFISIQSANAASYCVLLQQAIINAIESYEVPEYDTRLNVYPKNNRYVAMFGDSDVGRTGDWVEILFPNRPPPASQSGTQCVLSLGANIQILYANVGSLPNPQAKIIGVAYVYDKTQPVSYRCSGPFCQPGSATLSQKIEVSSSVSFIDVSSPPIAVEGLYPTFAARLPYDFFYPFLNTASRSLQIEWCMCWFFCVIVIILQKYHI</sequence>